<reference evidence="2 3" key="1">
    <citation type="journal article" date="2007" name="PLoS Genet.">
        <title>Patterns and implications of gene gain and loss in the evolution of Prochlorococcus.</title>
        <authorList>
            <person name="Kettler G.C."/>
            <person name="Martiny A.C."/>
            <person name="Huang K."/>
            <person name="Zucker J."/>
            <person name="Coleman M.L."/>
            <person name="Rodrigue S."/>
            <person name="Chen F."/>
            <person name="Lapidus A."/>
            <person name="Ferriera S."/>
            <person name="Johnson J."/>
            <person name="Steglich C."/>
            <person name="Church G.M."/>
            <person name="Richardson P."/>
            <person name="Chisholm S.W."/>
        </authorList>
    </citation>
    <scope>NUCLEOTIDE SEQUENCE [LARGE SCALE GENOMIC DNA]</scope>
    <source>
        <strain evidence="2 3">MIT 9303</strain>
    </source>
</reference>
<dbReference type="RefSeq" id="WP_011824692.1">
    <property type="nucleotide sequence ID" value="NC_008820.1"/>
</dbReference>
<proteinExistence type="predicted"/>
<accession>A2C5J8</accession>
<dbReference type="BioCyc" id="PMAR59922:G1G80-2-MONOMER"/>
<dbReference type="EMBL" id="CP000554">
    <property type="protein sequence ID" value="ABM76758.1"/>
    <property type="molecule type" value="Genomic_DNA"/>
</dbReference>
<dbReference type="HOGENOM" id="CLU_1128609_0_0_3"/>
<evidence type="ECO:0000313" key="3">
    <source>
        <dbReference type="Proteomes" id="UP000002274"/>
    </source>
</evidence>
<feature type="region of interest" description="Disordered" evidence="1">
    <location>
        <begin position="196"/>
        <end position="258"/>
    </location>
</feature>
<dbReference type="Proteomes" id="UP000002274">
    <property type="component" value="Chromosome"/>
</dbReference>
<name>A2C5J8_PROM3</name>
<dbReference type="AlphaFoldDB" id="A2C5J8"/>
<evidence type="ECO:0008006" key="4">
    <source>
        <dbReference type="Google" id="ProtNLM"/>
    </source>
</evidence>
<protein>
    <recommendedName>
        <fullName evidence="4">RNA metabolism-related protein</fullName>
    </recommendedName>
</protein>
<evidence type="ECO:0000313" key="2">
    <source>
        <dbReference type="EMBL" id="ABM76758.1"/>
    </source>
</evidence>
<dbReference type="KEGG" id="pmf:P9303_00011"/>
<organism evidence="2 3">
    <name type="scientific">Prochlorococcus marinus (strain MIT 9303)</name>
    <dbReference type="NCBI Taxonomy" id="59922"/>
    <lineage>
        <taxon>Bacteria</taxon>
        <taxon>Bacillati</taxon>
        <taxon>Cyanobacteriota</taxon>
        <taxon>Cyanophyceae</taxon>
        <taxon>Synechococcales</taxon>
        <taxon>Prochlorococcaceae</taxon>
        <taxon>Prochlorococcus</taxon>
    </lineage>
</organism>
<evidence type="ECO:0000256" key="1">
    <source>
        <dbReference type="SAM" id="MobiDB-lite"/>
    </source>
</evidence>
<gene>
    <name evidence="2" type="ordered locus">P9303_00011</name>
</gene>
<feature type="compositionally biased region" description="Acidic residues" evidence="1">
    <location>
        <begin position="217"/>
        <end position="229"/>
    </location>
</feature>
<sequence>MNLPDQILLSDLLHHRVRCDQGLDHGPGVMPWMHPPVHRLLGWVSRPSALRVSRDVWRLDQSRGINEQEVFVKGEPAVSDQITLERLPTLLDADLLDRDGERLGLVADFVFIPTTGKILHYLVSRSDPRLPGSSRWRLTTDRIVDQQPGMVSTALRGLDDLPLVHSSVRQGLIKRSRHWRDQLHKMGDRASDRLEGWLEDPPWEEPVQRSWKSSDMAEMDPLEGWDDQQTDNFSQSTEELRRRRRPDGRGDGQDDPWV</sequence>
<dbReference type="STRING" id="59922.P9303_00011"/>